<dbReference type="PROSITE" id="PS50871">
    <property type="entry name" value="C1Q"/>
    <property type="match status" value="1"/>
</dbReference>
<dbReference type="InterPro" id="IPR001073">
    <property type="entry name" value="C1q_dom"/>
</dbReference>
<dbReference type="PANTHER" id="PTHR22923">
    <property type="entry name" value="CEREBELLIN-RELATED"/>
    <property type="match status" value="1"/>
</dbReference>
<feature type="domain" description="C1q" evidence="4">
    <location>
        <begin position="45"/>
        <end position="187"/>
    </location>
</feature>
<dbReference type="InterPro" id="IPR050822">
    <property type="entry name" value="Cerebellin_Synaptic_Org"/>
</dbReference>
<reference evidence="5" key="2">
    <citation type="submission" date="2025-09" db="UniProtKB">
        <authorList>
            <consortium name="Ensembl"/>
        </authorList>
    </citation>
    <scope>IDENTIFICATION</scope>
</reference>
<proteinExistence type="predicted"/>
<evidence type="ECO:0000313" key="5">
    <source>
        <dbReference type="Ensembl" id="ENSACIP00000016202.1"/>
    </source>
</evidence>
<dbReference type="OMA" id="MSGRKLC"/>
<dbReference type="SUPFAM" id="SSF49842">
    <property type="entry name" value="TNF-like"/>
    <property type="match status" value="1"/>
</dbReference>
<keyword evidence="3" id="KW-0732">Signal</keyword>
<dbReference type="STRING" id="61819.ENSACIP00000016202"/>
<evidence type="ECO:0000313" key="6">
    <source>
        <dbReference type="Proteomes" id="UP000261340"/>
    </source>
</evidence>
<dbReference type="AlphaFoldDB" id="A0A3Q0S0E4"/>
<dbReference type="PRINTS" id="PR00007">
    <property type="entry name" value="COMPLEMNTC1Q"/>
</dbReference>
<evidence type="ECO:0000256" key="2">
    <source>
        <dbReference type="ARBA" id="ARBA00022525"/>
    </source>
</evidence>
<accession>A0A3Q0S0E4</accession>
<dbReference type="SMART" id="SM00110">
    <property type="entry name" value="C1Q"/>
    <property type="match status" value="1"/>
</dbReference>
<dbReference type="Proteomes" id="UP000261340">
    <property type="component" value="Unplaced"/>
</dbReference>
<name>A0A3Q0S0E4_AMPCI</name>
<dbReference type="Pfam" id="PF00386">
    <property type="entry name" value="C1q"/>
    <property type="match status" value="1"/>
</dbReference>
<dbReference type="GO" id="GO:0005576">
    <property type="term" value="C:extracellular region"/>
    <property type="evidence" value="ECO:0007669"/>
    <property type="project" value="UniProtKB-SubCell"/>
</dbReference>
<dbReference type="Ensembl" id="ENSACIT00000016633.1">
    <property type="protein sequence ID" value="ENSACIP00000016202.1"/>
    <property type="gene ID" value="ENSACIG00000012601.1"/>
</dbReference>
<dbReference type="GO" id="GO:0045202">
    <property type="term" value="C:synapse"/>
    <property type="evidence" value="ECO:0007669"/>
    <property type="project" value="TreeGrafter"/>
</dbReference>
<evidence type="ECO:0000259" key="4">
    <source>
        <dbReference type="PROSITE" id="PS50871"/>
    </source>
</evidence>
<reference evidence="5" key="1">
    <citation type="submission" date="2025-08" db="UniProtKB">
        <authorList>
            <consortium name="Ensembl"/>
        </authorList>
    </citation>
    <scope>IDENTIFICATION</scope>
</reference>
<keyword evidence="6" id="KW-1185">Reference proteome</keyword>
<dbReference type="GeneTree" id="ENSGT00940000163520"/>
<evidence type="ECO:0000256" key="1">
    <source>
        <dbReference type="ARBA" id="ARBA00004613"/>
    </source>
</evidence>
<comment type="subcellular location">
    <subcellularLocation>
        <location evidence="1">Secreted</location>
    </subcellularLocation>
</comment>
<dbReference type="PANTHER" id="PTHR22923:SF89">
    <property type="entry name" value="CEREBELLIN 18"/>
    <property type="match status" value="1"/>
</dbReference>
<evidence type="ECO:0000256" key="3">
    <source>
        <dbReference type="ARBA" id="ARBA00022729"/>
    </source>
</evidence>
<keyword evidence="2" id="KW-0964">Secreted</keyword>
<dbReference type="InterPro" id="IPR008983">
    <property type="entry name" value="Tumour_necrosis_fac-like_dom"/>
</dbReference>
<sequence length="187" mass="20581">MFNFSLMAEPISGPLTCEQSDCNCTFTQQRGCCCAASDLFQIEDEVLENIAIATPGTTERCFGPFNTNIAIPFSSVTLNTGNGYNPSLGIFTAPNPGVYVFSFTAYSSALETGRLYHKVQLMKNGKHGAAVWENNREDTEDSATQVVVLEMQRGDQVYLELMSGRKLCTNLQDSIFTGYMLYPYIAA</sequence>
<dbReference type="GO" id="GO:0099558">
    <property type="term" value="P:maintenance of synapse structure"/>
    <property type="evidence" value="ECO:0007669"/>
    <property type="project" value="TreeGrafter"/>
</dbReference>
<protein>
    <submittedName>
        <fullName evidence="5">Cerebellin 18</fullName>
    </submittedName>
</protein>
<dbReference type="Gene3D" id="2.60.120.40">
    <property type="match status" value="1"/>
</dbReference>
<organism evidence="5 6">
    <name type="scientific">Amphilophus citrinellus</name>
    <name type="common">Midas cichlid</name>
    <name type="synonym">Cichlasoma citrinellum</name>
    <dbReference type="NCBI Taxonomy" id="61819"/>
    <lineage>
        <taxon>Eukaryota</taxon>
        <taxon>Metazoa</taxon>
        <taxon>Chordata</taxon>
        <taxon>Craniata</taxon>
        <taxon>Vertebrata</taxon>
        <taxon>Euteleostomi</taxon>
        <taxon>Actinopterygii</taxon>
        <taxon>Neopterygii</taxon>
        <taxon>Teleostei</taxon>
        <taxon>Neoteleostei</taxon>
        <taxon>Acanthomorphata</taxon>
        <taxon>Ovalentaria</taxon>
        <taxon>Cichlomorphae</taxon>
        <taxon>Cichliformes</taxon>
        <taxon>Cichlidae</taxon>
        <taxon>New World cichlids</taxon>
        <taxon>Cichlasomatinae</taxon>
        <taxon>Heroini</taxon>
        <taxon>Amphilophus</taxon>
    </lineage>
</organism>